<dbReference type="PANTHER" id="PTHR46637:SF1">
    <property type="entry name" value="BLL5188 PROTEIN"/>
    <property type="match status" value="1"/>
</dbReference>
<comment type="caution">
    <text evidence="2">The sequence shown here is derived from an EMBL/GenBank/DDBJ whole genome shotgun (WGS) entry which is preliminary data.</text>
</comment>
<dbReference type="Pfam" id="PF13340">
    <property type="entry name" value="DUF4096"/>
    <property type="match status" value="1"/>
</dbReference>
<evidence type="ECO:0000259" key="1">
    <source>
        <dbReference type="Pfam" id="PF13340"/>
    </source>
</evidence>
<dbReference type="Proteomes" id="UP000609531">
    <property type="component" value="Unassembled WGS sequence"/>
</dbReference>
<sequence>MTVPCWLTNEQFARIEPHLPTDVRGKSRVDDQRVISGIAHVLRSGGRWCDLPECYGPKTTIYNRFKRWAERDIWTAVFEAFAAEEQEPETLMLDAPTTRRTAVRRAQKAPLFLNAF</sequence>
<dbReference type="InterPro" id="IPR052909">
    <property type="entry name" value="Transposase_6_like"/>
</dbReference>
<protein>
    <submittedName>
        <fullName evidence="2">Transposase</fullName>
    </submittedName>
</protein>
<evidence type="ECO:0000313" key="2">
    <source>
        <dbReference type="EMBL" id="MBJ3775463.1"/>
    </source>
</evidence>
<keyword evidence="3" id="KW-1185">Reference proteome</keyword>
<dbReference type="EMBL" id="JAEKJA010000005">
    <property type="protein sequence ID" value="MBJ3775463.1"/>
    <property type="molecule type" value="Genomic_DNA"/>
</dbReference>
<evidence type="ECO:0000313" key="3">
    <source>
        <dbReference type="Proteomes" id="UP000609531"/>
    </source>
</evidence>
<reference evidence="2" key="1">
    <citation type="submission" date="2020-12" db="EMBL/GenBank/DDBJ databases">
        <title>Bacterial taxonomy.</title>
        <authorList>
            <person name="Pan X."/>
        </authorList>
    </citation>
    <scope>NUCLEOTIDE SEQUENCE</scope>
    <source>
        <strain evidence="2">B2012</strain>
    </source>
</reference>
<feature type="domain" description="Insertion element IS402-like" evidence="1">
    <location>
        <begin position="7"/>
        <end position="78"/>
    </location>
</feature>
<proteinExistence type="predicted"/>
<organism evidence="2 3">
    <name type="scientific">Acuticoccus mangrovi</name>
    <dbReference type="NCBI Taxonomy" id="2796142"/>
    <lineage>
        <taxon>Bacteria</taxon>
        <taxon>Pseudomonadati</taxon>
        <taxon>Pseudomonadota</taxon>
        <taxon>Alphaproteobacteria</taxon>
        <taxon>Hyphomicrobiales</taxon>
        <taxon>Amorphaceae</taxon>
        <taxon>Acuticoccus</taxon>
    </lineage>
</organism>
<dbReference type="PANTHER" id="PTHR46637">
    <property type="entry name" value="TIS1421-TRANSPOSASE PROTEIN A"/>
    <property type="match status" value="1"/>
</dbReference>
<dbReference type="InterPro" id="IPR025161">
    <property type="entry name" value="IS402-like_dom"/>
</dbReference>
<accession>A0A934IN69</accession>
<gene>
    <name evidence="2" type="ORF">JCR33_07185</name>
</gene>
<dbReference type="AlphaFoldDB" id="A0A934IN69"/>
<name>A0A934IN69_9HYPH</name>